<name>A0A9W7GHM2_9STRA</name>
<dbReference type="OrthoDB" id="47216at2759"/>
<accession>A0A9W7GHM2</accession>
<reference evidence="2" key="1">
    <citation type="journal article" date="2023" name="Commun. Biol.">
        <title>Genome analysis of Parmales, the sister group of diatoms, reveals the evolutionary specialization of diatoms from phago-mixotrophs to photoautotrophs.</title>
        <authorList>
            <person name="Ban H."/>
            <person name="Sato S."/>
            <person name="Yoshikawa S."/>
            <person name="Yamada K."/>
            <person name="Nakamura Y."/>
            <person name="Ichinomiya M."/>
            <person name="Sato N."/>
            <person name="Blanc-Mathieu R."/>
            <person name="Endo H."/>
            <person name="Kuwata A."/>
            <person name="Ogata H."/>
        </authorList>
    </citation>
    <scope>NUCLEOTIDE SEQUENCE [LARGE SCALE GENOMIC DNA]</scope>
</reference>
<keyword evidence="2" id="KW-1185">Reference proteome</keyword>
<evidence type="ECO:0000313" key="1">
    <source>
        <dbReference type="EMBL" id="GMI44085.1"/>
    </source>
</evidence>
<protein>
    <submittedName>
        <fullName evidence="1">Uncharacterized protein</fullName>
    </submittedName>
</protein>
<dbReference type="AlphaFoldDB" id="A0A9W7GHM2"/>
<sequence>MVTVMGLTVCLGWYASLVYEYIFHGRFFDILYDNAAVLFSFDLSEDCGSKCVLGKKILTNIVDFIAHPLPLFFLLRSNRSMDLSKFNSPASTISAFILSRSWSIFHNVFNMGFSGHSYLWYCDRHVYNLVHLEGWTAAYAAETAAFVYLGWDLWRRRNKHDKEEDVEGPRRSKRLMRYNNPAYN</sequence>
<dbReference type="Proteomes" id="UP001165065">
    <property type="component" value="Unassembled WGS sequence"/>
</dbReference>
<gene>
    <name evidence="1" type="ORF">TrCOL_g9304</name>
</gene>
<proteinExistence type="predicted"/>
<organism evidence="1 2">
    <name type="scientific">Triparma columacea</name>
    <dbReference type="NCBI Taxonomy" id="722753"/>
    <lineage>
        <taxon>Eukaryota</taxon>
        <taxon>Sar</taxon>
        <taxon>Stramenopiles</taxon>
        <taxon>Ochrophyta</taxon>
        <taxon>Bolidophyceae</taxon>
        <taxon>Parmales</taxon>
        <taxon>Triparmaceae</taxon>
        <taxon>Triparma</taxon>
    </lineage>
</organism>
<evidence type="ECO:0000313" key="2">
    <source>
        <dbReference type="Proteomes" id="UP001165065"/>
    </source>
</evidence>
<dbReference type="EMBL" id="BRYA01000205">
    <property type="protein sequence ID" value="GMI44085.1"/>
    <property type="molecule type" value="Genomic_DNA"/>
</dbReference>
<comment type="caution">
    <text evidence="1">The sequence shown here is derived from an EMBL/GenBank/DDBJ whole genome shotgun (WGS) entry which is preliminary data.</text>
</comment>